<evidence type="ECO:0000313" key="2">
    <source>
        <dbReference type="EnsemblPlants" id="TuG1812G0500005642.01.T01.cds421749"/>
    </source>
</evidence>
<keyword evidence="3" id="KW-1185">Reference proteome</keyword>
<reference evidence="2" key="3">
    <citation type="submission" date="2022-06" db="UniProtKB">
        <authorList>
            <consortium name="EnsemblPlants"/>
        </authorList>
    </citation>
    <scope>IDENTIFICATION</scope>
</reference>
<evidence type="ECO:0000259" key="1">
    <source>
        <dbReference type="Pfam" id="PF23635"/>
    </source>
</evidence>
<name>A0A8R7QIX8_TRIUA</name>
<reference evidence="3" key="1">
    <citation type="journal article" date="2013" name="Nature">
        <title>Draft genome of the wheat A-genome progenitor Triticum urartu.</title>
        <authorList>
            <person name="Ling H.Q."/>
            <person name="Zhao S."/>
            <person name="Liu D."/>
            <person name="Wang J."/>
            <person name="Sun H."/>
            <person name="Zhang C."/>
            <person name="Fan H."/>
            <person name="Li D."/>
            <person name="Dong L."/>
            <person name="Tao Y."/>
            <person name="Gao C."/>
            <person name="Wu H."/>
            <person name="Li Y."/>
            <person name="Cui Y."/>
            <person name="Guo X."/>
            <person name="Zheng S."/>
            <person name="Wang B."/>
            <person name="Yu K."/>
            <person name="Liang Q."/>
            <person name="Yang W."/>
            <person name="Lou X."/>
            <person name="Chen J."/>
            <person name="Feng M."/>
            <person name="Jian J."/>
            <person name="Zhang X."/>
            <person name="Luo G."/>
            <person name="Jiang Y."/>
            <person name="Liu J."/>
            <person name="Wang Z."/>
            <person name="Sha Y."/>
            <person name="Zhang B."/>
            <person name="Wu H."/>
            <person name="Tang D."/>
            <person name="Shen Q."/>
            <person name="Xue P."/>
            <person name="Zou S."/>
            <person name="Wang X."/>
            <person name="Liu X."/>
            <person name="Wang F."/>
            <person name="Yang Y."/>
            <person name="An X."/>
            <person name="Dong Z."/>
            <person name="Zhang K."/>
            <person name="Zhang X."/>
            <person name="Luo M.C."/>
            <person name="Dvorak J."/>
            <person name="Tong Y."/>
            <person name="Wang J."/>
            <person name="Yang H."/>
            <person name="Li Z."/>
            <person name="Wang D."/>
            <person name="Zhang A."/>
            <person name="Wang J."/>
        </authorList>
    </citation>
    <scope>NUCLEOTIDE SEQUENCE</scope>
    <source>
        <strain evidence="3">cv. G1812</strain>
    </source>
</reference>
<sequence length="204" mass="22784">MGLGHWAIHPWVEIGGDNNLKYNAGMLVHGSIYWPFHGEHRMIRINTATMEVTNVDLPLQVDVLRCNYKAGETKDGHLCIVYASHDDFLLHVWIRGVDGDGIGIWVPQNILSLSEEIGRVTQGWLGHLRVVQVRSGYVYLSMKCITPVGILRCWFLSLSLETIKIESLIHGTFGDCAYPYVMAWPPCLIGCDGSSTGHEVEASH</sequence>
<dbReference type="Gramene" id="TuG1812G0500005642.01.T01">
    <property type="protein sequence ID" value="TuG1812G0500005642.01.T01.cds421749"/>
    <property type="gene ID" value="TuG1812G0500005642.01"/>
</dbReference>
<protein>
    <recommendedName>
        <fullName evidence="1">F-box protein AT5G49610-like beta-propeller domain-containing protein</fullName>
    </recommendedName>
</protein>
<dbReference type="AlphaFoldDB" id="A0A8R7QIX8"/>
<dbReference type="PANTHER" id="PTHR33207">
    <property type="entry name" value="F-BOX DOMAIN CONTAINING PROTEIN-RELATED"/>
    <property type="match status" value="1"/>
</dbReference>
<dbReference type="InterPro" id="IPR056594">
    <property type="entry name" value="AT5G49610-like_b-prop"/>
</dbReference>
<dbReference type="Proteomes" id="UP000015106">
    <property type="component" value="Chromosome 5"/>
</dbReference>
<accession>A0A8R7QIX8</accession>
<evidence type="ECO:0000313" key="3">
    <source>
        <dbReference type="Proteomes" id="UP000015106"/>
    </source>
</evidence>
<reference evidence="2" key="2">
    <citation type="submission" date="2018-03" db="EMBL/GenBank/DDBJ databases">
        <title>The Triticum urartu genome reveals the dynamic nature of wheat genome evolution.</title>
        <authorList>
            <person name="Ling H."/>
            <person name="Ma B."/>
            <person name="Shi X."/>
            <person name="Liu H."/>
            <person name="Dong L."/>
            <person name="Sun H."/>
            <person name="Cao Y."/>
            <person name="Gao Q."/>
            <person name="Zheng S."/>
            <person name="Li Y."/>
            <person name="Yu Y."/>
            <person name="Du H."/>
            <person name="Qi M."/>
            <person name="Li Y."/>
            <person name="Yu H."/>
            <person name="Cui Y."/>
            <person name="Wang N."/>
            <person name="Chen C."/>
            <person name="Wu H."/>
            <person name="Zhao Y."/>
            <person name="Zhang J."/>
            <person name="Li Y."/>
            <person name="Zhou W."/>
            <person name="Zhang B."/>
            <person name="Hu W."/>
            <person name="Eijk M."/>
            <person name="Tang J."/>
            <person name="Witsenboer H."/>
            <person name="Zhao S."/>
            <person name="Li Z."/>
            <person name="Zhang A."/>
            <person name="Wang D."/>
            <person name="Liang C."/>
        </authorList>
    </citation>
    <scope>NUCLEOTIDE SEQUENCE [LARGE SCALE GENOMIC DNA]</scope>
    <source>
        <strain evidence="2">cv. G1812</strain>
    </source>
</reference>
<proteinExistence type="predicted"/>
<dbReference type="Pfam" id="PF23635">
    <property type="entry name" value="Beta-prop_AT5G49610-like"/>
    <property type="match status" value="1"/>
</dbReference>
<organism evidence="2 3">
    <name type="scientific">Triticum urartu</name>
    <name type="common">Red wild einkorn</name>
    <name type="synonym">Crithodium urartu</name>
    <dbReference type="NCBI Taxonomy" id="4572"/>
    <lineage>
        <taxon>Eukaryota</taxon>
        <taxon>Viridiplantae</taxon>
        <taxon>Streptophyta</taxon>
        <taxon>Embryophyta</taxon>
        <taxon>Tracheophyta</taxon>
        <taxon>Spermatophyta</taxon>
        <taxon>Magnoliopsida</taxon>
        <taxon>Liliopsida</taxon>
        <taxon>Poales</taxon>
        <taxon>Poaceae</taxon>
        <taxon>BOP clade</taxon>
        <taxon>Pooideae</taxon>
        <taxon>Triticodae</taxon>
        <taxon>Triticeae</taxon>
        <taxon>Triticinae</taxon>
        <taxon>Triticum</taxon>
    </lineage>
</organism>
<dbReference type="EnsemblPlants" id="TuG1812G0500005642.01.T01">
    <property type="protein sequence ID" value="TuG1812G0500005642.01.T01.cds421749"/>
    <property type="gene ID" value="TuG1812G0500005642.01"/>
</dbReference>
<feature type="domain" description="F-box protein AT5G49610-like beta-propeller" evidence="1">
    <location>
        <begin position="22"/>
        <end position="187"/>
    </location>
</feature>